<protein>
    <submittedName>
        <fullName evidence="1">Extracellular solute-binding protein family 1</fullName>
    </submittedName>
</protein>
<dbReference type="Proteomes" id="UP000002064">
    <property type="component" value="Chromosome"/>
</dbReference>
<name>A0ABN3Z861_THEM3</name>
<dbReference type="InterPro" id="IPR050490">
    <property type="entry name" value="Bact_solute-bd_prot1"/>
</dbReference>
<dbReference type="Gene3D" id="3.40.190.10">
    <property type="entry name" value="Periplasmic binding protein-like II"/>
    <property type="match status" value="1"/>
</dbReference>
<dbReference type="CDD" id="cd13585">
    <property type="entry name" value="PBP2_TMBP_like"/>
    <property type="match status" value="1"/>
</dbReference>
<keyword evidence="2" id="KW-1185">Reference proteome</keyword>
<dbReference type="Pfam" id="PF13416">
    <property type="entry name" value="SBP_bac_8"/>
    <property type="match status" value="1"/>
</dbReference>
<dbReference type="RefSeq" id="WP_013150643.1">
    <property type="nucleotide sequence ID" value="NC_014209.1"/>
</dbReference>
<accession>A0ABN3Z861</accession>
<sequence>MKKLVAYVISVIFLFTILFTGCGSSGGSTSSKNSDQQSDTATSSTKKITVWAWDPNFNIAIMNDAKAIYTKEHPDVQIDVVEMAKGDLEQKLNTVLASGIKEGLPDIVLIEDYNAQKYLQAYPGAFADLTDKIDYSKFAKYKVELMTLNGRTYGVPFDSGVAGFFYRRDILEQAGYKPEDLNNITWDQFIEIGKRVKEKTGKYMFGFDPVDGGLMRIMLQSAGEWYFDKEGKPDFTNNPALKEAVITYKNLLDSGIIKKVSGWNEWVAAFNKGDIAAVVTGVWIIGSIKAESSQSGKWGLAPVPRLNISSSVNASNLGGSSWYVINSSKNKDVAIDFLKEIYAGNNDFYQKILVERGAFATYLPAQTGNAYSAPDPFFGNQKIYSDLSEYMKKIPPVNYGVYTYEADSAIMGIMPDVYSGKISVDDALKKAEEQLKNQINQ</sequence>
<proteinExistence type="predicted"/>
<dbReference type="InterPro" id="IPR006059">
    <property type="entry name" value="SBP"/>
</dbReference>
<dbReference type="SUPFAM" id="SSF53850">
    <property type="entry name" value="Periplasmic binding protein-like II"/>
    <property type="match status" value="1"/>
</dbReference>
<dbReference type="PROSITE" id="PS51257">
    <property type="entry name" value="PROKAR_LIPOPROTEIN"/>
    <property type="match status" value="1"/>
</dbReference>
<organism evidence="1 2">
    <name type="scientific">Thermoanaerobacter mathranii subsp. mathranii (strain DSM 11426 / CCUG 53645 / CIP 108742 / A3)</name>
    <dbReference type="NCBI Taxonomy" id="583358"/>
    <lineage>
        <taxon>Bacteria</taxon>
        <taxon>Bacillati</taxon>
        <taxon>Bacillota</taxon>
        <taxon>Clostridia</taxon>
        <taxon>Thermoanaerobacterales</taxon>
        <taxon>Thermoanaerobacteraceae</taxon>
        <taxon>Thermoanaerobacter</taxon>
    </lineage>
</organism>
<dbReference type="PANTHER" id="PTHR43649">
    <property type="entry name" value="ARABINOSE-BINDING PROTEIN-RELATED"/>
    <property type="match status" value="1"/>
</dbReference>
<dbReference type="EMBL" id="CP002032">
    <property type="protein sequence ID" value="ADH61413.1"/>
    <property type="molecule type" value="Genomic_DNA"/>
</dbReference>
<gene>
    <name evidence="1" type="ordered locus">Tmath_1708</name>
</gene>
<reference evidence="1 2" key="1">
    <citation type="submission" date="2010-05" db="EMBL/GenBank/DDBJ databases">
        <title>Complete sequence of Thermoanaerobacter mathranii subsp. mathranii mathranii str. A3.</title>
        <authorList>
            <consortium name="US DOE Joint Genome Institute"/>
            <person name="Lucas S."/>
            <person name="Copeland A."/>
            <person name="Lapidus A."/>
            <person name="Cheng J.-F."/>
            <person name="Bruce D."/>
            <person name="Goodwin L."/>
            <person name="Pitluck S."/>
            <person name="Held B."/>
            <person name="Detter J.C."/>
            <person name="Han C."/>
            <person name="Tapia R."/>
            <person name="Land M."/>
            <person name="Hauser L."/>
            <person name="Kyrpides N."/>
            <person name="Mikhailova N."/>
            <person name="Zhou J."/>
            <person name="Hemme C."/>
            <person name="Woyke T."/>
        </authorList>
    </citation>
    <scope>NUCLEOTIDE SEQUENCE [LARGE SCALE GENOMIC DNA]</scope>
    <source>
        <strain evidence="1 2">A3</strain>
    </source>
</reference>
<evidence type="ECO:0000313" key="1">
    <source>
        <dbReference type="EMBL" id="ADH61413.1"/>
    </source>
</evidence>
<dbReference type="PANTHER" id="PTHR43649:SF32">
    <property type="entry name" value="SUGAR BINDING SECRETED PROTEIN"/>
    <property type="match status" value="1"/>
</dbReference>
<evidence type="ECO:0000313" key="2">
    <source>
        <dbReference type="Proteomes" id="UP000002064"/>
    </source>
</evidence>